<accession>A0A1J5NY60</accession>
<protein>
    <submittedName>
        <fullName evidence="1">Uncharacterized protein</fullName>
    </submittedName>
</protein>
<dbReference type="EMBL" id="MDDC01000017">
    <property type="protein sequence ID" value="OIQ58307.1"/>
    <property type="molecule type" value="Genomic_DNA"/>
</dbReference>
<proteinExistence type="predicted"/>
<evidence type="ECO:0000313" key="2">
    <source>
        <dbReference type="Proteomes" id="UP000182811"/>
    </source>
</evidence>
<dbReference type="AlphaFoldDB" id="A0A1J5NY60"/>
<organism evidence="1 2">
    <name type="scientific">Neomoorella thermoacetica</name>
    <name type="common">Clostridium thermoaceticum</name>
    <dbReference type="NCBI Taxonomy" id="1525"/>
    <lineage>
        <taxon>Bacteria</taxon>
        <taxon>Bacillati</taxon>
        <taxon>Bacillota</taxon>
        <taxon>Clostridia</taxon>
        <taxon>Neomoorellales</taxon>
        <taxon>Neomoorellaceae</taxon>
        <taxon>Neomoorella</taxon>
    </lineage>
</organism>
<gene>
    <name evidence="1" type="ORF">MOTE_21080</name>
</gene>
<reference evidence="1 2" key="1">
    <citation type="submission" date="2016-08" db="EMBL/GenBank/DDBJ databases">
        <title>Genome-based comparison of Moorella thermoacetic strains.</title>
        <authorList>
            <person name="Poehlein A."/>
            <person name="Bengelsdorf F.R."/>
            <person name="Esser C."/>
            <person name="Duerre P."/>
            <person name="Daniel R."/>
        </authorList>
    </citation>
    <scope>NUCLEOTIDE SEQUENCE [LARGE SCALE GENOMIC DNA]</scope>
    <source>
        <strain evidence="1 2">DSM 21394</strain>
    </source>
</reference>
<evidence type="ECO:0000313" key="1">
    <source>
        <dbReference type="EMBL" id="OIQ58307.1"/>
    </source>
</evidence>
<name>A0A1J5NY60_NEOTH</name>
<comment type="caution">
    <text evidence="1">The sequence shown here is derived from an EMBL/GenBank/DDBJ whole genome shotgun (WGS) entry which is preliminary data.</text>
</comment>
<sequence length="40" mass="4868">MIYTITRLHATRIVTSEKHFKDLELVIYLVRFISKRPCKF</sequence>
<dbReference type="Proteomes" id="UP000182811">
    <property type="component" value="Unassembled WGS sequence"/>
</dbReference>